<dbReference type="InterPro" id="IPR013103">
    <property type="entry name" value="RVT_2"/>
</dbReference>
<organism evidence="2 3">
    <name type="scientific">Gossypium australe</name>
    <dbReference type="NCBI Taxonomy" id="47621"/>
    <lineage>
        <taxon>Eukaryota</taxon>
        <taxon>Viridiplantae</taxon>
        <taxon>Streptophyta</taxon>
        <taxon>Embryophyta</taxon>
        <taxon>Tracheophyta</taxon>
        <taxon>Spermatophyta</taxon>
        <taxon>Magnoliopsida</taxon>
        <taxon>eudicotyledons</taxon>
        <taxon>Gunneridae</taxon>
        <taxon>Pentapetalae</taxon>
        <taxon>rosids</taxon>
        <taxon>malvids</taxon>
        <taxon>Malvales</taxon>
        <taxon>Malvaceae</taxon>
        <taxon>Malvoideae</taxon>
        <taxon>Gossypium</taxon>
    </lineage>
</organism>
<dbReference type="Pfam" id="PF07727">
    <property type="entry name" value="RVT_2"/>
    <property type="match status" value="1"/>
</dbReference>
<evidence type="ECO:0000259" key="1">
    <source>
        <dbReference type="Pfam" id="PF07727"/>
    </source>
</evidence>
<protein>
    <submittedName>
        <fullName evidence="2">Pleiotropic drug resistance protein 3-like</fullName>
    </submittedName>
</protein>
<accession>A0A5B6VTF8</accession>
<dbReference type="AlphaFoldDB" id="A0A5B6VTF8"/>
<keyword evidence="3" id="KW-1185">Reference proteome</keyword>
<evidence type="ECO:0000313" key="2">
    <source>
        <dbReference type="EMBL" id="KAA3472759.1"/>
    </source>
</evidence>
<proteinExistence type="predicted"/>
<gene>
    <name evidence="2" type="ORF">EPI10_023207</name>
</gene>
<reference evidence="3" key="1">
    <citation type="journal article" date="2019" name="Plant Biotechnol. J.">
        <title>Genome sequencing of the Australian wild diploid species Gossypium australe highlights disease resistance and delayed gland morphogenesis.</title>
        <authorList>
            <person name="Cai Y."/>
            <person name="Cai X."/>
            <person name="Wang Q."/>
            <person name="Wang P."/>
            <person name="Zhang Y."/>
            <person name="Cai C."/>
            <person name="Xu Y."/>
            <person name="Wang K."/>
            <person name="Zhou Z."/>
            <person name="Wang C."/>
            <person name="Geng S."/>
            <person name="Li B."/>
            <person name="Dong Q."/>
            <person name="Hou Y."/>
            <person name="Wang H."/>
            <person name="Ai P."/>
            <person name="Liu Z."/>
            <person name="Yi F."/>
            <person name="Sun M."/>
            <person name="An G."/>
            <person name="Cheng J."/>
            <person name="Zhang Y."/>
            <person name="Shi Q."/>
            <person name="Xie Y."/>
            <person name="Shi X."/>
            <person name="Chang Y."/>
            <person name="Huang F."/>
            <person name="Chen Y."/>
            <person name="Hong S."/>
            <person name="Mi L."/>
            <person name="Sun Q."/>
            <person name="Zhang L."/>
            <person name="Zhou B."/>
            <person name="Peng R."/>
            <person name="Zhang X."/>
            <person name="Liu F."/>
        </authorList>
    </citation>
    <scope>NUCLEOTIDE SEQUENCE [LARGE SCALE GENOMIC DNA]</scope>
    <source>
        <strain evidence="3">cv. PA1801</strain>
    </source>
</reference>
<evidence type="ECO:0000313" key="3">
    <source>
        <dbReference type="Proteomes" id="UP000325315"/>
    </source>
</evidence>
<dbReference type="EMBL" id="SMMG02000005">
    <property type="protein sequence ID" value="KAA3472759.1"/>
    <property type="molecule type" value="Genomic_DNA"/>
</dbReference>
<name>A0A5B6VTF8_9ROSI</name>
<feature type="domain" description="Reverse transcriptase Ty1/copia-type" evidence="1">
    <location>
        <begin position="4"/>
        <end position="100"/>
    </location>
</feature>
<comment type="caution">
    <text evidence="2">The sequence shown here is derived from an EMBL/GenBank/DDBJ whole genome shotgun (WGS) entry which is preliminary data.</text>
</comment>
<dbReference type="OrthoDB" id="999666at2759"/>
<dbReference type="Proteomes" id="UP000325315">
    <property type="component" value="Unassembled WGS sequence"/>
</dbReference>
<sequence>MGPQNQGFVANGEEYIVCKLKKALYGLKQALQTSYKRVDEHLDSLGFEKSVDEPTLYVKKEGNKTPLIVSLYVGDLLVTGSGEKLLTEFKKQMRAEFEMLILEI</sequence>